<name>A0ACC1JY16_9FUNG</name>
<accession>A0ACC1JY16</accession>
<reference evidence="1" key="1">
    <citation type="submission" date="2022-07" db="EMBL/GenBank/DDBJ databases">
        <title>Phylogenomic reconstructions and comparative analyses of Kickxellomycotina fungi.</title>
        <authorList>
            <person name="Reynolds N.K."/>
            <person name="Stajich J.E."/>
            <person name="Barry K."/>
            <person name="Grigoriev I.V."/>
            <person name="Crous P."/>
            <person name="Smith M.E."/>
        </authorList>
    </citation>
    <scope>NUCLEOTIDE SEQUENCE</scope>
    <source>
        <strain evidence="1">CBS 109366</strain>
    </source>
</reference>
<organism evidence="1 2">
    <name type="scientific">Coemansia nantahalensis</name>
    <dbReference type="NCBI Taxonomy" id="2789366"/>
    <lineage>
        <taxon>Eukaryota</taxon>
        <taxon>Fungi</taxon>
        <taxon>Fungi incertae sedis</taxon>
        <taxon>Zoopagomycota</taxon>
        <taxon>Kickxellomycotina</taxon>
        <taxon>Kickxellomycetes</taxon>
        <taxon>Kickxellales</taxon>
        <taxon>Kickxellaceae</taxon>
        <taxon>Coemansia</taxon>
    </lineage>
</organism>
<comment type="caution">
    <text evidence="1">The sequence shown here is derived from an EMBL/GenBank/DDBJ whole genome shotgun (WGS) entry which is preliminary data.</text>
</comment>
<evidence type="ECO:0000313" key="2">
    <source>
        <dbReference type="Proteomes" id="UP001140234"/>
    </source>
</evidence>
<protein>
    <submittedName>
        <fullName evidence="1">Uncharacterized protein</fullName>
    </submittedName>
</protein>
<dbReference type="Proteomes" id="UP001140234">
    <property type="component" value="Unassembled WGS sequence"/>
</dbReference>
<keyword evidence="2" id="KW-1185">Reference proteome</keyword>
<sequence>MDSGGVREPSTLTEGGSVEVREGNKGHDDAAPTDAAPLGRWNPVRYLRHSWRVHRVFWVLGIWLLVTGYFIASLVLRRKTRLSDLLPFIAIYALVTGKMLLAFTGTAHVSGAMRRLSGPAMVWLRRAPRLVRYIAATAALVATALALALALPDSATGTRLERMQSLLGIVVIIALLAATSRYPRRIPWRTVIAGFMAQLCVGCLVARTRWGGDFFAWLSNMAQGLLGFATYGAQFMFGDSAKSTTVFALVLIPAFIFFASFVQIMCYLGGVQWLLRHLGRAFQVLLGTSGVESVVAVAAPLVGQSEGMLLVQDCLEHVTLSEIHAFLTAGFATVSGSMLQAYIALGVDSKNIITSCAMSIPCSLAMSKLRWPETDEPLTRETLVRPVQADGEANILHAMSNGAAIGLNLALMISANLIAIISLVHLADFALGWLGQFVGIASLTLEQILGYIMYPYAWLLGVPGPDVSSVAQLLGLKFVANEFVAYQRLGDTSNGLPAMRETLSARGRLIAELALCGYGNLGGIALQIGMAGTLVPARKADFSRVAFSACITGSIATTISAAVVSMVV</sequence>
<gene>
    <name evidence="1" type="ORF">IWQ57_002982</name>
</gene>
<evidence type="ECO:0000313" key="1">
    <source>
        <dbReference type="EMBL" id="KAJ2769725.1"/>
    </source>
</evidence>
<proteinExistence type="predicted"/>
<dbReference type="EMBL" id="JANBUJ010000877">
    <property type="protein sequence ID" value="KAJ2769725.1"/>
    <property type="molecule type" value="Genomic_DNA"/>
</dbReference>